<proteinExistence type="predicted"/>
<protein>
    <submittedName>
        <fullName evidence="1">Uncharacterized protein</fullName>
    </submittedName>
</protein>
<name>A0A2U3JVC7_9BACT</name>
<sequence length="103" mass="11736">MKSEEWKTYRTRFLVKAKQLGSSLSFVDSLGRQHSGRKGDYLVESSEGLISIAPKQIFEDIYVAMGMGAEDAVVRAAEVRREGRKLPQPWRDRRACSPRMSLM</sequence>
<accession>A0A2U3JVC7</accession>
<gene>
    <name evidence="1" type="ORF">SBA1_10046</name>
</gene>
<dbReference type="AlphaFoldDB" id="A0A2U3JVC7"/>
<evidence type="ECO:0000313" key="2">
    <source>
        <dbReference type="Proteomes" id="UP000238701"/>
    </source>
</evidence>
<dbReference type="OrthoDB" id="4743474at2"/>
<dbReference type="EMBL" id="OMOD01000001">
    <property type="protein sequence ID" value="SPF31355.1"/>
    <property type="molecule type" value="Genomic_DNA"/>
</dbReference>
<organism evidence="1 2">
    <name type="scientific">Candidatus Sulfotelmatobacter kueseliae</name>
    <dbReference type="NCBI Taxonomy" id="2042962"/>
    <lineage>
        <taxon>Bacteria</taxon>
        <taxon>Pseudomonadati</taxon>
        <taxon>Acidobacteriota</taxon>
        <taxon>Terriglobia</taxon>
        <taxon>Terriglobales</taxon>
        <taxon>Candidatus Korobacteraceae</taxon>
        <taxon>Candidatus Sulfotelmatobacter</taxon>
    </lineage>
</organism>
<reference evidence="2" key="1">
    <citation type="submission" date="2018-02" db="EMBL/GenBank/DDBJ databases">
        <authorList>
            <person name="Hausmann B."/>
        </authorList>
    </citation>
    <scope>NUCLEOTIDE SEQUENCE [LARGE SCALE GENOMIC DNA]</scope>
    <source>
        <strain evidence="2">Peat soil MAG SbA1</strain>
    </source>
</reference>
<evidence type="ECO:0000313" key="1">
    <source>
        <dbReference type="EMBL" id="SPF31355.1"/>
    </source>
</evidence>
<dbReference type="Proteomes" id="UP000238701">
    <property type="component" value="Unassembled WGS sequence"/>
</dbReference>